<feature type="coiled-coil region" evidence="4">
    <location>
        <begin position="7"/>
        <end position="82"/>
    </location>
</feature>
<gene>
    <name evidence="5" type="primary">LOC111721619</name>
</gene>
<evidence type="ECO:0000313" key="6">
    <source>
        <dbReference type="Proteomes" id="UP000007648"/>
    </source>
</evidence>
<evidence type="ECO:0000256" key="4">
    <source>
        <dbReference type="SAM" id="Coils"/>
    </source>
</evidence>
<dbReference type="HOGENOM" id="CLU_068366_0_0_1"/>
<organism evidence="5 6">
    <name type="scientific">Sarcophilus harrisii</name>
    <name type="common">Tasmanian devil</name>
    <name type="synonym">Sarcophilus laniarius</name>
    <dbReference type="NCBI Taxonomy" id="9305"/>
    <lineage>
        <taxon>Eukaryota</taxon>
        <taxon>Metazoa</taxon>
        <taxon>Chordata</taxon>
        <taxon>Craniata</taxon>
        <taxon>Vertebrata</taxon>
        <taxon>Euteleostomi</taxon>
        <taxon>Mammalia</taxon>
        <taxon>Metatheria</taxon>
        <taxon>Dasyuromorphia</taxon>
        <taxon>Dasyuridae</taxon>
        <taxon>Sarcophilus</taxon>
    </lineage>
</organism>
<evidence type="ECO:0000256" key="3">
    <source>
        <dbReference type="ARBA" id="ARBA00023254"/>
    </source>
</evidence>
<dbReference type="GeneTree" id="ENSGT00390000017352"/>
<dbReference type="PANTHER" id="PTHR21731">
    <property type="entry name" value="SYNAPTONEMAL COMPLEX CENTRAL ELEMENT PROTEIN 1-LIKE"/>
    <property type="match status" value="1"/>
</dbReference>
<keyword evidence="6" id="KW-1185">Reference proteome</keyword>
<dbReference type="PANTHER" id="PTHR21731:SF1">
    <property type="entry name" value="SYNAPTONEMAL COMPLEX CENTRAL ELEMENT PROTEIN 1-LIKE"/>
    <property type="match status" value="1"/>
</dbReference>
<dbReference type="Pfam" id="PF15233">
    <property type="entry name" value="SYCE1"/>
    <property type="match status" value="1"/>
</dbReference>
<keyword evidence="3" id="KW-0469">Meiosis</keyword>
<proteinExistence type="inferred from homology"/>
<evidence type="ECO:0000313" key="5">
    <source>
        <dbReference type="Ensembl" id="ENSSHAP00000009845.2"/>
    </source>
</evidence>
<reference evidence="5 6" key="1">
    <citation type="journal article" date="2011" name="Proc. Natl. Acad. Sci. U.S.A.">
        <title>Genetic diversity and population structure of the endangered marsupial Sarcophilus harrisii (Tasmanian devil).</title>
        <authorList>
            <person name="Miller W."/>
            <person name="Hayes V.M."/>
            <person name="Ratan A."/>
            <person name="Petersen D.C."/>
            <person name="Wittekindt N.E."/>
            <person name="Miller J."/>
            <person name="Walenz B."/>
            <person name="Knight J."/>
            <person name="Qi J."/>
            <person name="Zhao F."/>
            <person name="Wang Q."/>
            <person name="Bedoya-Reina O.C."/>
            <person name="Katiyar N."/>
            <person name="Tomsho L.P."/>
            <person name="Kasson L.M."/>
            <person name="Hardie R.A."/>
            <person name="Woodbridge P."/>
            <person name="Tindall E.A."/>
            <person name="Bertelsen M.F."/>
            <person name="Dixon D."/>
            <person name="Pyecroft S."/>
            <person name="Helgen K.M."/>
            <person name="Lesk A.M."/>
            <person name="Pringle T.H."/>
            <person name="Patterson N."/>
            <person name="Zhang Y."/>
            <person name="Kreiss A."/>
            <person name="Woods G.M."/>
            <person name="Jones M.E."/>
            <person name="Schuster S.C."/>
        </authorList>
    </citation>
    <scope>NUCLEOTIDE SEQUENCE [LARGE SCALE GENOMIC DNA]</scope>
</reference>
<dbReference type="STRING" id="9305.ENSSHAP00000009845"/>
<evidence type="ECO:0000256" key="2">
    <source>
        <dbReference type="ARBA" id="ARBA00023054"/>
    </source>
</evidence>
<reference evidence="5" key="3">
    <citation type="submission" date="2025-09" db="UniProtKB">
        <authorList>
            <consortium name="Ensembl"/>
        </authorList>
    </citation>
    <scope>IDENTIFICATION</scope>
</reference>
<dbReference type="InterPro" id="IPR026676">
    <property type="entry name" value="SYCE1"/>
</dbReference>
<dbReference type="InParanoid" id="G3W340"/>
<accession>G3W340</accession>
<comment type="similarity">
    <text evidence="1">Belongs to the SYCE family.</text>
</comment>
<dbReference type="AlphaFoldDB" id="G3W340"/>
<evidence type="ECO:0000256" key="1">
    <source>
        <dbReference type="ARBA" id="ARBA00010094"/>
    </source>
</evidence>
<sequence length="208" mass="24009">MECLQNVATLNAKIQEEKLRRKKLRKEFEQQLEELMQKHKELMEFHTPQRLLKEISNLMLTKEQLLEEEKAVQEKLDALEKQIADLPAFMTKEEMMDEGTESVFLHSKEAAATMHLFEEENKKAMEFLEAASQKYEMVKQKSLRKKMEMETFDQLKTMGADEDVVEAAAEGACAMVDEGPMEQCIMKSSVENEQNIDFSSGKHPDGQA</sequence>
<reference evidence="5" key="2">
    <citation type="submission" date="2025-08" db="UniProtKB">
        <authorList>
            <consortium name="Ensembl"/>
        </authorList>
    </citation>
    <scope>IDENTIFICATION</scope>
</reference>
<dbReference type="GO" id="GO:0000795">
    <property type="term" value="C:synaptonemal complex"/>
    <property type="evidence" value="ECO:0007669"/>
    <property type="project" value="InterPro"/>
</dbReference>
<dbReference type="Ensembl" id="ENSSHAT00000009932.2">
    <property type="protein sequence ID" value="ENSSHAP00000009845.2"/>
    <property type="gene ID" value="ENSSHAG00000008525.2"/>
</dbReference>
<dbReference type="Proteomes" id="UP000007648">
    <property type="component" value="Unassembled WGS sequence"/>
</dbReference>
<protein>
    <submittedName>
        <fullName evidence="5">Uncharacterized protein</fullName>
    </submittedName>
</protein>
<keyword evidence="2 4" id="KW-0175">Coiled coil</keyword>
<name>G3W340_SARHA</name>
<dbReference type="GO" id="GO:0007130">
    <property type="term" value="P:synaptonemal complex assembly"/>
    <property type="evidence" value="ECO:0007669"/>
    <property type="project" value="InterPro"/>
</dbReference>
<dbReference type="eggNOG" id="ENOG502S24D">
    <property type="taxonomic scope" value="Eukaryota"/>
</dbReference>